<dbReference type="GeneTree" id="ENSGT01090000259985"/>
<keyword evidence="9 21" id="KW-0472">Membrane</keyword>
<evidence type="ECO:0000256" key="6">
    <source>
        <dbReference type="ARBA" id="ARBA00022801"/>
    </source>
</evidence>
<keyword evidence="3 21" id="KW-0812">Transmembrane</keyword>
<dbReference type="SMART" id="SM00255">
    <property type="entry name" value="TIR"/>
    <property type="match status" value="1"/>
</dbReference>
<dbReference type="InterPro" id="IPR003599">
    <property type="entry name" value="Ig_sub"/>
</dbReference>
<dbReference type="GO" id="GO:2000556">
    <property type="term" value="P:positive regulation of T-helper 1 cell cytokine production"/>
    <property type="evidence" value="ECO:0007669"/>
    <property type="project" value="Ensembl"/>
</dbReference>
<dbReference type="Pfam" id="PF01582">
    <property type="entry name" value="TIR"/>
    <property type="match status" value="1"/>
</dbReference>
<dbReference type="InterPro" id="IPR007110">
    <property type="entry name" value="Ig-like_dom"/>
</dbReference>
<keyword evidence="12" id="KW-0325">Glycoprotein</keyword>
<dbReference type="GO" id="GO:0045063">
    <property type="term" value="P:T-helper 1 cell differentiation"/>
    <property type="evidence" value="ECO:0007669"/>
    <property type="project" value="Ensembl"/>
</dbReference>
<dbReference type="SUPFAM" id="SSF52200">
    <property type="entry name" value="Toll/Interleukin receptor TIR domain"/>
    <property type="match status" value="1"/>
</dbReference>
<comment type="subunit">
    <text evidence="16">Forms a ternary complex with IL18 and IL18RAP. Within this complex, IL18R1 is involved in ligand-binding and IL18RAP in signaling leading to NF-kappa-B and JNK activation. Interacts with SLC12A3 in peritoneal macrophages; this interaction is increased by IL18 treatment.</text>
</comment>
<reference evidence="25" key="2">
    <citation type="submission" date="2025-09" db="UniProtKB">
        <authorList>
            <consortium name="Ensembl"/>
        </authorList>
    </citation>
    <scope>IDENTIFICATION</scope>
</reference>
<gene>
    <name evidence="25" type="primary">IL18R1</name>
</gene>
<keyword evidence="26" id="KW-1185">Reference proteome</keyword>
<evidence type="ECO:0000256" key="12">
    <source>
        <dbReference type="ARBA" id="ARBA00023180"/>
    </source>
</evidence>
<dbReference type="PRINTS" id="PR01537">
    <property type="entry name" value="INTRLKN1R1F"/>
</dbReference>
<evidence type="ECO:0000259" key="23">
    <source>
        <dbReference type="PROSITE" id="PS50104"/>
    </source>
</evidence>
<dbReference type="GO" id="GO:0016787">
    <property type="term" value="F:hydrolase activity"/>
    <property type="evidence" value="ECO:0007669"/>
    <property type="project" value="UniProtKB-KW"/>
</dbReference>
<dbReference type="PROSITE" id="PS50104">
    <property type="entry name" value="TIR"/>
    <property type="match status" value="1"/>
</dbReference>
<evidence type="ECO:0000256" key="4">
    <source>
        <dbReference type="ARBA" id="ARBA00022729"/>
    </source>
</evidence>
<comment type="similarity">
    <text evidence="2">Belongs to the interleukin-1 receptor family.</text>
</comment>
<comment type="subcellular location">
    <subcellularLocation>
        <location evidence="1">Membrane</location>
        <topology evidence="1">Single-pass type I membrane protein</topology>
    </subcellularLocation>
</comment>
<dbReference type="Proteomes" id="UP000694564">
    <property type="component" value="Chromosome 14"/>
</dbReference>
<dbReference type="InterPro" id="IPR013783">
    <property type="entry name" value="Ig-like_fold"/>
</dbReference>
<evidence type="ECO:0000256" key="22">
    <source>
        <dbReference type="SAM" id="SignalP"/>
    </source>
</evidence>
<dbReference type="OrthoDB" id="9940746at2759"/>
<reference evidence="25" key="1">
    <citation type="submission" date="2025-08" db="UniProtKB">
        <authorList>
            <consortium name="Ensembl"/>
        </authorList>
    </citation>
    <scope>IDENTIFICATION</scope>
</reference>
<evidence type="ECO:0000313" key="26">
    <source>
        <dbReference type="Proteomes" id="UP000694564"/>
    </source>
</evidence>
<feature type="transmembrane region" description="Helical" evidence="21">
    <location>
        <begin position="325"/>
        <end position="350"/>
    </location>
</feature>
<evidence type="ECO:0000256" key="2">
    <source>
        <dbReference type="ARBA" id="ARBA00009752"/>
    </source>
</evidence>
<proteinExistence type="inferred from homology"/>
<dbReference type="SMART" id="SM00409">
    <property type="entry name" value="IG"/>
    <property type="match status" value="3"/>
</dbReference>
<dbReference type="FunFam" id="3.40.50.10140:FF:000002">
    <property type="entry name" value="Interleukin 1 receptor accessory protein"/>
    <property type="match status" value="1"/>
</dbReference>
<evidence type="ECO:0000256" key="16">
    <source>
        <dbReference type="ARBA" id="ARBA00063819"/>
    </source>
</evidence>
<evidence type="ECO:0000256" key="14">
    <source>
        <dbReference type="ARBA" id="ARBA00023319"/>
    </source>
</evidence>
<keyword evidence="6" id="KW-0378">Hydrolase</keyword>
<organism evidence="25 26">
    <name type="scientific">Sciurus vulgaris</name>
    <name type="common">Eurasian red squirrel</name>
    <dbReference type="NCBI Taxonomy" id="55149"/>
    <lineage>
        <taxon>Eukaryota</taxon>
        <taxon>Metazoa</taxon>
        <taxon>Chordata</taxon>
        <taxon>Craniata</taxon>
        <taxon>Vertebrata</taxon>
        <taxon>Euteleostomi</taxon>
        <taxon>Mammalia</taxon>
        <taxon>Eutheria</taxon>
        <taxon>Euarchontoglires</taxon>
        <taxon>Glires</taxon>
        <taxon>Rodentia</taxon>
        <taxon>Sciuromorpha</taxon>
        <taxon>Sciuridae</taxon>
        <taxon>Sciurinae</taxon>
        <taxon>Sciurini</taxon>
        <taxon>Sciurus</taxon>
    </lineage>
</organism>
<comment type="function">
    <text evidence="15">Within the IL18 receptor complex, responsible for the binding of the pro-inflammatory cytokine IL18, but not IL1A nor IL1B. Involved in IL18-mediated IFNG synthesis from T-helper 1 (Th1) cells. Contributes to IL18-induced cytokine production, either independently of SLC12A3, or as a complex with SLC12A3.</text>
</comment>
<evidence type="ECO:0000256" key="13">
    <source>
        <dbReference type="ARBA" id="ARBA00023198"/>
    </source>
</evidence>
<dbReference type="InterPro" id="IPR015621">
    <property type="entry name" value="IL-1_rcpt_fam"/>
</dbReference>
<dbReference type="GO" id="GO:0120163">
    <property type="term" value="P:negative regulation of cold-induced thermogenesis"/>
    <property type="evidence" value="ECO:0007669"/>
    <property type="project" value="Ensembl"/>
</dbReference>
<dbReference type="SUPFAM" id="SSF48726">
    <property type="entry name" value="Immunoglobulin"/>
    <property type="match status" value="2"/>
</dbReference>
<dbReference type="GO" id="GO:0032729">
    <property type="term" value="P:positive regulation of type II interferon production"/>
    <property type="evidence" value="ECO:0007669"/>
    <property type="project" value="Ensembl"/>
</dbReference>
<feature type="domain" description="TIR" evidence="23">
    <location>
        <begin position="372"/>
        <end position="519"/>
    </location>
</feature>
<dbReference type="PANTHER" id="PTHR11890">
    <property type="entry name" value="INTERLEUKIN-1 RECEPTOR FAMILY MEMBER"/>
    <property type="match status" value="1"/>
</dbReference>
<dbReference type="FunFam" id="2.60.40.10:FF:001543">
    <property type="entry name" value="Interleukin 18 receptor 1"/>
    <property type="match status" value="1"/>
</dbReference>
<accession>A0A8D2D433</accession>
<evidence type="ECO:0000256" key="10">
    <source>
        <dbReference type="ARBA" id="ARBA00023157"/>
    </source>
</evidence>
<dbReference type="Gene3D" id="3.40.50.10140">
    <property type="entry name" value="Toll/interleukin-1 receptor homology (TIR) domain"/>
    <property type="match status" value="1"/>
</dbReference>
<evidence type="ECO:0000256" key="15">
    <source>
        <dbReference type="ARBA" id="ARBA00058411"/>
    </source>
</evidence>
<evidence type="ECO:0000256" key="8">
    <source>
        <dbReference type="ARBA" id="ARBA00023027"/>
    </source>
</evidence>
<feature type="chain" id="PRO_5034959790" description="Interleukin-18 receptor 1" evidence="22">
    <location>
        <begin position="20"/>
        <end position="540"/>
    </location>
</feature>
<keyword evidence="4 22" id="KW-0732">Signal</keyword>
<evidence type="ECO:0000256" key="7">
    <source>
        <dbReference type="ARBA" id="ARBA00022989"/>
    </source>
</evidence>
<keyword evidence="5" id="KW-0677">Repeat</keyword>
<dbReference type="InterPro" id="IPR000157">
    <property type="entry name" value="TIR_dom"/>
</dbReference>
<name>A0A8D2D433_SCIVU</name>
<dbReference type="GO" id="GO:0042008">
    <property type="term" value="F:interleukin-18 receptor activity"/>
    <property type="evidence" value="ECO:0007669"/>
    <property type="project" value="Ensembl"/>
</dbReference>
<dbReference type="AlphaFoldDB" id="A0A8D2D433"/>
<feature type="signal peptide" evidence="22">
    <location>
        <begin position="1"/>
        <end position="19"/>
    </location>
</feature>
<evidence type="ECO:0000256" key="17">
    <source>
        <dbReference type="ARBA" id="ARBA00067620"/>
    </source>
</evidence>
<keyword evidence="7 21" id="KW-1133">Transmembrane helix</keyword>
<dbReference type="GO" id="GO:0045092">
    <property type="term" value="C:interleukin-18 receptor complex"/>
    <property type="evidence" value="ECO:0007669"/>
    <property type="project" value="Ensembl"/>
</dbReference>
<keyword evidence="10" id="KW-1015">Disulfide bond</keyword>
<evidence type="ECO:0000256" key="18">
    <source>
        <dbReference type="ARBA" id="ARBA00075051"/>
    </source>
</evidence>
<sequence>MHCGELFMTLLFLVVKSNSETCISRSNINAVEGEPFYLKHCSSSLAHENEKTFIRWYKSTGSHGNAELSPSSSPRIALHDYILEFWPLELEDQGSYFFQMGNDTQEWTLTVTRRSKHSCFNEKQVTSKHVEVKKAFRISCENGYYQKLIKKTSLYKNCENILNNSNSLLIQKKAEFKDQGFYSCVFSLQRNGKFYNITKTYNITIVEDQRNLVPVLLGSKINYVEVELGKDVQLNCSALMNEKDTIYWNFWKEKEPFTNVHEEKKKTTWISEGKPHASKLLRIEKVNERNLNFLYNCTVVNQENTDTKSFILLRKASKDDIPGHIFTGGMIVAILISLVVVCLVIVGIIYRVDLALFYRHLMGRDETLTDGKTYDAFVSYLKGGSLENGDEYTFAVETLPRVLEKHFGYKLCIFERDVVPGGAVVDEIHSLIEQSRRLIIVLSKSYMSNEVRYELESGLHEALVERKIKIILIEFTPASDFTFLPQSVKLLKSHRVLKWKADESLSYNSRFWKNLLYLMPAKATKPGQGEAEAYPVLSAC</sequence>
<dbReference type="Ensembl" id="ENSSVLT00005021638.1">
    <property type="protein sequence ID" value="ENSSVLP00005019425.1"/>
    <property type="gene ID" value="ENSSVLG00005015483.1"/>
</dbReference>
<evidence type="ECO:0000256" key="9">
    <source>
        <dbReference type="ARBA" id="ARBA00023136"/>
    </source>
</evidence>
<dbReference type="PANTHER" id="PTHR11890:SF6">
    <property type="entry name" value="INTERLEUKIN-18 RECEPTOR 1"/>
    <property type="match status" value="1"/>
</dbReference>
<evidence type="ECO:0000256" key="11">
    <source>
        <dbReference type="ARBA" id="ARBA00023170"/>
    </source>
</evidence>
<dbReference type="InterPro" id="IPR036179">
    <property type="entry name" value="Ig-like_dom_sf"/>
</dbReference>
<dbReference type="GO" id="GO:1901224">
    <property type="term" value="P:positive regulation of non-canonical NF-kappaB signal transduction"/>
    <property type="evidence" value="ECO:0007669"/>
    <property type="project" value="Ensembl"/>
</dbReference>
<evidence type="ECO:0000256" key="5">
    <source>
        <dbReference type="ARBA" id="ARBA00022737"/>
    </source>
</evidence>
<evidence type="ECO:0000256" key="3">
    <source>
        <dbReference type="ARBA" id="ARBA00022692"/>
    </source>
</evidence>
<evidence type="ECO:0000256" key="19">
    <source>
        <dbReference type="ARBA" id="ARBA00076463"/>
    </source>
</evidence>
<evidence type="ECO:0000259" key="24">
    <source>
        <dbReference type="PROSITE" id="PS50835"/>
    </source>
</evidence>
<dbReference type="FunFam" id="2.60.40.10:FF:001410">
    <property type="entry name" value="Interleukin 18 receptor 1"/>
    <property type="match status" value="1"/>
</dbReference>
<dbReference type="InterPro" id="IPR035897">
    <property type="entry name" value="Toll_tir_struct_dom_sf"/>
</dbReference>
<evidence type="ECO:0000313" key="25">
    <source>
        <dbReference type="Ensembl" id="ENSSVLP00005019425.1"/>
    </source>
</evidence>
<protein>
    <recommendedName>
        <fullName evidence="17">Interleukin-18 receptor 1</fullName>
    </recommendedName>
    <alternativeName>
        <fullName evidence="18">CD218 antigen-like family member A</fullName>
    </alternativeName>
    <alternativeName>
        <fullName evidence="19">IL1 receptor-related protein</fullName>
    </alternativeName>
    <alternativeName>
        <fullName evidence="20">Interleukin-18 receptor alpha</fullName>
    </alternativeName>
</protein>
<keyword evidence="14" id="KW-0393">Immunoglobulin domain</keyword>
<dbReference type="GO" id="GO:0006954">
    <property type="term" value="P:inflammatory response"/>
    <property type="evidence" value="ECO:0007669"/>
    <property type="project" value="UniProtKB-KW"/>
</dbReference>
<dbReference type="GO" id="GO:0030101">
    <property type="term" value="P:natural killer cell activation"/>
    <property type="evidence" value="ECO:0007669"/>
    <property type="project" value="Ensembl"/>
</dbReference>
<keyword evidence="11" id="KW-0675">Receptor</keyword>
<dbReference type="PROSITE" id="PS50835">
    <property type="entry name" value="IG_LIKE"/>
    <property type="match status" value="1"/>
</dbReference>
<evidence type="ECO:0000256" key="1">
    <source>
        <dbReference type="ARBA" id="ARBA00004479"/>
    </source>
</evidence>
<dbReference type="GO" id="GO:0042007">
    <property type="term" value="F:interleukin-18 binding"/>
    <property type="evidence" value="ECO:0007669"/>
    <property type="project" value="Ensembl"/>
</dbReference>
<dbReference type="FunFam" id="2.60.40.10:FF:001441">
    <property type="entry name" value="Interleukin-18 receptor 1"/>
    <property type="match status" value="1"/>
</dbReference>
<evidence type="ECO:0000256" key="20">
    <source>
        <dbReference type="ARBA" id="ARBA00083615"/>
    </source>
</evidence>
<keyword evidence="13" id="KW-0395">Inflammatory response</keyword>
<keyword evidence="8" id="KW-0520">NAD</keyword>
<feature type="domain" description="Ig-like" evidence="24">
    <location>
        <begin position="214"/>
        <end position="309"/>
    </location>
</feature>
<evidence type="ECO:0000256" key="21">
    <source>
        <dbReference type="SAM" id="Phobius"/>
    </source>
</evidence>
<dbReference type="Gene3D" id="2.60.40.10">
    <property type="entry name" value="Immunoglobulins"/>
    <property type="match status" value="3"/>
</dbReference>